<reference evidence="2 3" key="1">
    <citation type="journal article" date="2012" name="Environ. Microbiol.">
        <title>The genome of the ammonia-oxidizing Candidatus Nitrososphaera gargensis: insights into metabolic versatility and environmental adaptations.</title>
        <authorList>
            <person name="Spang A."/>
            <person name="Poehlein A."/>
            <person name="Offre P."/>
            <person name="Zumbragel S."/>
            <person name="Haider S."/>
            <person name="Rychlik N."/>
            <person name="Nowka B."/>
            <person name="Schmeisser C."/>
            <person name="Lebedeva E.V."/>
            <person name="Rattei T."/>
            <person name="Bohm C."/>
            <person name="Schmid M."/>
            <person name="Galushko A."/>
            <person name="Hatzenpichler R."/>
            <person name="Weinmaier T."/>
            <person name="Daniel R."/>
            <person name="Schleper C."/>
            <person name="Spieck E."/>
            <person name="Streit W."/>
            <person name="Wagner M."/>
        </authorList>
    </citation>
    <scope>NUCLEOTIDE SEQUENCE [LARGE SCALE GENOMIC DNA]</scope>
    <source>
        <strain evidence="3">Ga9.2</strain>
    </source>
</reference>
<feature type="region of interest" description="Disordered" evidence="1">
    <location>
        <begin position="199"/>
        <end position="246"/>
    </location>
</feature>
<keyword evidence="3" id="KW-1185">Reference proteome</keyword>
<evidence type="ECO:0000256" key="1">
    <source>
        <dbReference type="SAM" id="MobiDB-lite"/>
    </source>
</evidence>
<feature type="compositionally biased region" description="Low complexity" evidence="1">
    <location>
        <begin position="207"/>
        <end position="216"/>
    </location>
</feature>
<gene>
    <name evidence="2" type="ordered locus">Ngar_c33260</name>
</gene>
<feature type="region of interest" description="Disordered" evidence="1">
    <location>
        <begin position="76"/>
        <end position="112"/>
    </location>
</feature>
<dbReference type="Pfam" id="PF05974">
    <property type="entry name" value="DUF892"/>
    <property type="match status" value="1"/>
</dbReference>
<sequence>MSRSEGKKEQHDSSLDLARSVTAIYGLNLALSYENAAVDRLEQRISQCVVPEVKKSLARHLKQTREQQERLKEQIRILSSSSSSSDTADSGYSSALSVPTAESGRLPIPEPPPFLKTIMDEVGTEREREVWESVNDLIIERAEAIMYRAGMQALELLKADKKTMNVLKKNLKEEEAFAKWLEKNNPRIAKRLMRQQMREGKKKRIAEVATTAATTTEQEEGGRERKKEEEGREEITVTDAGAAATT</sequence>
<dbReference type="OrthoDB" id="382601at2157"/>
<protein>
    <submittedName>
        <fullName evidence="2">Uncharacterized protein</fullName>
    </submittedName>
</protein>
<dbReference type="Gene3D" id="1.20.1260.10">
    <property type="match status" value="1"/>
</dbReference>
<dbReference type="Proteomes" id="UP000008037">
    <property type="component" value="Chromosome"/>
</dbReference>
<dbReference type="EMBL" id="CP002408">
    <property type="protein sequence ID" value="AFU60241.1"/>
    <property type="molecule type" value="Genomic_DNA"/>
</dbReference>
<name>K0IFS9_NITGG</name>
<organism evidence="2 3">
    <name type="scientific">Nitrososphaera gargensis (strain Ga9.2)</name>
    <dbReference type="NCBI Taxonomy" id="1237085"/>
    <lineage>
        <taxon>Archaea</taxon>
        <taxon>Nitrososphaerota</taxon>
        <taxon>Nitrososphaeria</taxon>
        <taxon>Nitrososphaerales</taxon>
        <taxon>Nitrososphaeraceae</taxon>
        <taxon>Nitrososphaera</taxon>
    </lineage>
</organism>
<dbReference type="GeneID" id="13797136"/>
<feature type="compositionally biased region" description="Basic and acidic residues" evidence="1">
    <location>
        <begin position="220"/>
        <end position="235"/>
    </location>
</feature>
<evidence type="ECO:0000313" key="3">
    <source>
        <dbReference type="Proteomes" id="UP000008037"/>
    </source>
</evidence>
<dbReference type="InterPro" id="IPR010287">
    <property type="entry name" value="DUF892_YciF-like"/>
</dbReference>
<dbReference type="InterPro" id="IPR012347">
    <property type="entry name" value="Ferritin-like"/>
</dbReference>
<dbReference type="PATRIC" id="fig|1237085.11.peg.3315"/>
<dbReference type="BioCyc" id="CNIT1237085:G1324-3326-MONOMER"/>
<dbReference type="AlphaFoldDB" id="K0IFS9"/>
<dbReference type="RefSeq" id="WP_015020774.1">
    <property type="nucleotide sequence ID" value="NC_018719.1"/>
</dbReference>
<dbReference type="KEGG" id="nga:Ngar_c33260"/>
<accession>K0IFS9</accession>
<dbReference type="InParanoid" id="K0IFS9"/>
<feature type="compositionally biased region" description="Low complexity" evidence="1">
    <location>
        <begin position="79"/>
        <end position="95"/>
    </location>
</feature>
<dbReference type="HOGENOM" id="CLU_1127117_0_0_2"/>
<evidence type="ECO:0000313" key="2">
    <source>
        <dbReference type="EMBL" id="AFU60241.1"/>
    </source>
</evidence>
<proteinExistence type="predicted"/>